<dbReference type="RefSeq" id="WP_082199569.1">
    <property type="nucleotide sequence ID" value="NZ_CAUWMG010000048.1"/>
</dbReference>
<evidence type="ECO:0000313" key="2">
    <source>
        <dbReference type="EMBL" id="TXK58736.1"/>
    </source>
</evidence>
<accession>A0AAX2UI83</accession>
<reference evidence="1 3" key="1">
    <citation type="submission" date="2019-05" db="EMBL/GenBank/DDBJ databases">
        <title>Draft genomes of eight strains of Campylobacter helveticus isolated from cats and a dog in New Zealand.</title>
        <authorList>
            <person name="Bojanic K."/>
            <person name="Midwinter A.C."/>
            <person name="Biggs P.J."/>
            <person name="Acke E."/>
            <person name="Cornelius A.J."/>
            <person name="Marshall J.C."/>
        </authorList>
    </citation>
    <scope>NUCLEOTIDE SEQUENCE [LARGE SCALE GENOMIC DNA]</scope>
    <source>
        <strain evidence="1 3">ACP123b</strain>
    </source>
</reference>
<dbReference type="AlphaFoldDB" id="A0AAX2UI83"/>
<sequence length="84" mass="10055">MERGRGKIIYKYFILETKIVAILPKQGYPNAPTYYTPEYLEELYKNGELDKKLNPTIPAIYMDNFPEYLRQEIEAYAKKHYIKD</sequence>
<dbReference type="EMBL" id="VDBS01000073">
    <property type="protein sequence ID" value="TNB55568.1"/>
    <property type="molecule type" value="Genomic_DNA"/>
</dbReference>
<organism evidence="1 3">
    <name type="scientific">Campylobacter helveticus</name>
    <dbReference type="NCBI Taxonomy" id="28898"/>
    <lineage>
        <taxon>Bacteria</taxon>
        <taxon>Pseudomonadati</taxon>
        <taxon>Campylobacterota</taxon>
        <taxon>Epsilonproteobacteria</taxon>
        <taxon>Campylobacterales</taxon>
        <taxon>Campylobacteraceae</taxon>
        <taxon>Campylobacter</taxon>
    </lineage>
</organism>
<comment type="caution">
    <text evidence="1">The sequence shown here is derived from an EMBL/GenBank/DDBJ whole genome shotgun (WGS) entry which is preliminary data.</text>
</comment>
<evidence type="ECO:0000313" key="4">
    <source>
        <dbReference type="Proteomes" id="UP000321317"/>
    </source>
</evidence>
<evidence type="ECO:0000313" key="1">
    <source>
        <dbReference type="EMBL" id="TNB55568.1"/>
    </source>
</evidence>
<name>A0AAX2UI83_9BACT</name>
<dbReference type="Proteomes" id="UP000321317">
    <property type="component" value="Unassembled WGS sequence"/>
</dbReference>
<dbReference type="GeneID" id="71692602"/>
<reference evidence="2 4" key="2">
    <citation type="submission" date="2019-08" db="EMBL/GenBank/DDBJ databases">
        <title>Rapid identification of Enteric Bacteria from Whole Genome Sequences (WGS) using Average Nucleotide Identity (ANI).</title>
        <authorList>
            <person name="Lane C."/>
        </authorList>
    </citation>
    <scope>NUCLEOTIDE SEQUENCE [LARGE SCALE GENOMIC DNA]</scope>
    <source>
        <strain evidence="2 4">D4984</strain>
    </source>
</reference>
<gene>
    <name evidence="1" type="ORF">FDW42_08990</name>
    <name evidence="2" type="ORF">FVD16_02300</name>
</gene>
<dbReference type="EMBL" id="VRMA01000025">
    <property type="protein sequence ID" value="TXK58736.1"/>
    <property type="molecule type" value="Genomic_DNA"/>
</dbReference>
<dbReference type="Proteomes" id="UP000306813">
    <property type="component" value="Unassembled WGS sequence"/>
</dbReference>
<proteinExistence type="predicted"/>
<keyword evidence="4" id="KW-1185">Reference proteome</keyword>
<evidence type="ECO:0000313" key="3">
    <source>
        <dbReference type="Proteomes" id="UP000306813"/>
    </source>
</evidence>
<protein>
    <submittedName>
        <fullName evidence="1">Uncharacterized protein</fullName>
    </submittedName>
</protein>